<feature type="transmembrane region" description="Helical" evidence="1">
    <location>
        <begin position="93"/>
        <end position="111"/>
    </location>
</feature>
<evidence type="ECO:0000313" key="5">
    <source>
        <dbReference type="Proteomes" id="UP000199541"/>
    </source>
</evidence>
<protein>
    <submittedName>
        <fullName evidence="3 4">Anti-sigma-K factor RskA</fullName>
    </submittedName>
</protein>
<keyword evidence="5" id="KW-1185">Reference proteome</keyword>
<dbReference type="Proteomes" id="UP000199541">
    <property type="component" value="Unassembled WGS sequence"/>
</dbReference>
<comment type="caution">
    <text evidence="3">The sequence shown here is derived from an EMBL/GenBank/DDBJ whole genome shotgun (WGS) entry which is preliminary data.</text>
</comment>
<evidence type="ECO:0000313" key="3">
    <source>
        <dbReference type="EMBL" id="GHE03938.1"/>
    </source>
</evidence>
<evidence type="ECO:0000259" key="2">
    <source>
        <dbReference type="Pfam" id="PF10099"/>
    </source>
</evidence>
<keyword evidence="1" id="KW-0812">Transmembrane</keyword>
<dbReference type="InterPro" id="IPR051474">
    <property type="entry name" value="Anti-sigma-K/W_factor"/>
</dbReference>
<evidence type="ECO:0000313" key="4">
    <source>
        <dbReference type="EMBL" id="SDX35354.1"/>
    </source>
</evidence>
<proteinExistence type="predicted"/>
<organism evidence="3 6">
    <name type="scientific">Allgaiera indica</name>
    <dbReference type="NCBI Taxonomy" id="765699"/>
    <lineage>
        <taxon>Bacteria</taxon>
        <taxon>Pseudomonadati</taxon>
        <taxon>Pseudomonadota</taxon>
        <taxon>Alphaproteobacteria</taxon>
        <taxon>Rhodobacterales</taxon>
        <taxon>Paracoccaceae</taxon>
        <taxon>Allgaiera</taxon>
    </lineage>
</organism>
<dbReference type="Pfam" id="PF10099">
    <property type="entry name" value="RskA_C"/>
    <property type="match status" value="1"/>
</dbReference>
<dbReference type="GO" id="GO:0016989">
    <property type="term" value="F:sigma factor antagonist activity"/>
    <property type="evidence" value="ECO:0007669"/>
    <property type="project" value="TreeGrafter"/>
</dbReference>
<keyword evidence="1" id="KW-1133">Transmembrane helix</keyword>
<dbReference type="PANTHER" id="PTHR37461:SF1">
    <property type="entry name" value="ANTI-SIGMA-K FACTOR RSKA"/>
    <property type="match status" value="1"/>
</dbReference>
<sequence length="223" mass="23456">MSTLPPPLPEDGDDFLAAEYVLGVLSLPERLAVESRLRREPAFAEKVAGWAAHLAPLDAEYPEEPAPDLMPAIEARIFGRPEPVAKRLPRRRWFLAALGATAAVAAFGVYLTGLDTTPQALTARIAAADGALIFQARYDTDQNVVTITRTRGPGPAAAHDYELWIITPGNPPAPVGLVSAATRKLTVPKLSAGDTLAVSLEPAGGSPNGRPTRVLGAGVLSLT</sequence>
<evidence type="ECO:0000313" key="6">
    <source>
        <dbReference type="Proteomes" id="UP000634647"/>
    </source>
</evidence>
<dbReference type="GO" id="GO:0006417">
    <property type="term" value="P:regulation of translation"/>
    <property type="evidence" value="ECO:0007669"/>
    <property type="project" value="TreeGrafter"/>
</dbReference>
<dbReference type="EMBL" id="FNOB01000014">
    <property type="protein sequence ID" value="SDX35354.1"/>
    <property type="molecule type" value="Genomic_DNA"/>
</dbReference>
<evidence type="ECO:0000256" key="1">
    <source>
        <dbReference type="SAM" id="Phobius"/>
    </source>
</evidence>
<accession>A0AAN4UTG0</accession>
<dbReference type="InterPro" id="IPR018764">
    <property type="entry name" value="RskA_C"/>
</dbReference>
<gene>
    <name evidence="3" type="ORF">GCM10008024_29130</name>
    <name evidence="4" type="ORF">SAMN05444006_11467</name>
</gene>
<dbReference type="AlphaFoldDB" id="A0AAN4UTG0"/>
<feature type="domain" description="Anti-sigma K factor RskA C-terminal" evidence="2">
    <location>
        <begin position="97"/>
        <end position="212"/>
    </location>
</feature>
<reference evidence="4 5" key="2">
    <citation type="submission" date="2016-10" db="EMBL/GenBank/DDBJ databases">
        <authorList>
            <person name="Varghese N."/>
            <person name="Submissions S."/>
        </authorList>
    </citation>
    <scope>NUCLEOTIDE SEQUENCE [LARGE SCALE GENOMIC DNA]</scope>
    <source>
        <strain evidence="4 5">DSM 24802</strain>
    </source>
</reference>
<dbReference type="EMBL" id="BNAB01000014">
    <property type="protein sequence ID" value="GHE03938.1"/>
    <property type="molecule type" value="Genomic_DNA"/>
</dbReference>
<dbReference type="Proteomes" id="UP000634647">
    <property type="component" value="Unassembled WGS sequence"/>
</dbReference>
<reference evidence="3" key="1">
    <citation type="journal article" date="2014" name="Int. J. Syst. Evol. Microbiol.">
        <title>Complete genome sequence of Corynebacterium casei LMG S-19264T (=DSM 44701T), isolated from a smear-ripened cheese.</title>
        <authorList>
            <consortium name="US DOE Joint Genome Institute (JGI-PGF)"/>
            <person name="Walter F."/>
            <person name="Albersmeier A."/>
            <person name="Kalinowski J."/>
            <person name="Ruckert C."/>
        </authorList>
    </citation>
    <scope>NUCLEOTIDE SEQUENCE</scope>
    <source>
        <strain evidence="3">CGMCC 1.10859</strain>
    </source>
</reference>
<dbReference type="RefSeq" id="WP_035847047.1">
    <property type="nucleotide sequence ID" value="NZ_BNAB01000014.1"/>
</dbReference>
<reference evidence="3" key="3">
    <citation type="submission" date="2023-06" db="EMBL/GenBank/DDBJ databases">
        <authorList>
            <person name="Sun Q."/>
            <person name="Zhou Y."/>
        </authorList>
    </citation>
    <scope>NUCLEOTIDE SEQUENCE</scope>
    <source>
        <strain evidence="3">CGMCC 1.10859</strain>
    </source>
</reference>
<dbReference type="PANTHER" id="PTHR37461">
    <property type="entry name" value="ANTI-SIGMA-K FACTOR RSKA"/>
    <property type="match status" value="1"/>
</dbReference>
<name>A0AAN4UTG0_9RHOB</name>
<dbReference type="GO" id="GO:0005886">
    <property type="term" value="C:plasma membrane"/>
    <property type="evidence" value="ECO:0007669"/>
    <property type="project" value="InterPro"/>
</dbReference>
<keyword evidence="1" id="KW-0472">Membrane</keyword>